<feature type="domain" description="Glycosyltransferase family 28 N-terminal" evidence="11">
    <location>
        <begin position="3"/>
        <end position="142"/>
    </location>
</feature>
<evidence type="ECO:0000256" key="2">
    <source>
        <dbReference type="ARBA" id="ARBA00022618"/>
    </source>
</evidence>
<feature type="binding site" evidence="10">
    <location>
        <position position="124"/>
    </location>
    <ligand>
        <name>UDP-N-acetyl-alpha-D-glucosamine</name>
        <dbReference type="ChEBI" id="CHEBI:57705"/>
    </ligand>
</feature>
<dbReference type="NCBIfam" id="TIGR01133">
    <property type="entry name" value="murG"/>
    <property type="match status" value="1"/>
</dbReference>
<keyword evidence="3 10" id="KW-0328">Glycosyltransferase</keyword>
<comment type="catalytic activity">
    <reaction evidence="10">
        <text>di-trans,octa-cis-undecaprenyl diphospho-N-acetyl-alpha-D-muramoyl-L-alanyl-D-glutamyl-meso-2,6-diaminopimeloyl-D-alanyl-D-alanine + UDP-N-acetyl-alpha-D-glucosamine = di-trans,octa-cis-undecaprenyl diphospho-[N-acetyl-alpha-D-glucosaminyl-(1-&gt;4)]-N-acetyl-alpha-D-muramoyl-L-alanyl-D-glutamyl-meso-2,6-diaminopimeloyl-D-alanyl-D-alanine + UDP + H(+)</text>
        <dbReference type="Rhea" id="RHEA:31227"/>
        <dbReference type="ChEBI" id="CHEBI:15378"/>
        <dbReference type="ChEBI" id="CHEBI:57705"/>
        <dbReference type="ChEBI" id="CHEBI:58223"/>
        <dbReference type="ChEBI" id="CHEBI:61387"/>
        <dbReference type="ChEBI" id="CHEBI:61388"/>
        <dbReference type="EC" id="2.4.1.227"/>
    </reaction>
</comment>
<dbReference type="PANTHER" id="PTHR21015:SF22">
    <property type="entry name" value="GLYCOSYLTRANSFERASE"/>
    <property type="match status" value="1"/>
</dbReference>
<dbReference type="InterPro" id="IPR004276">
    <property type="entry name" value="GlycoTrans_28_N"/>
</dbReference>
<evidence type="ECO:0000256" key="8">
    <source>
        <dbReference type="ARBA" id="ARBA00023306"/>
    </source>
</evidence>
<name>A0ABY8E8K4_9FIRM</name>
<feature type="binding site" evidence="10">
    <location>
        <position position="166"/>
    </location>
    <ligand>
        <name>UDP-N-acetyl-alpha-D-glucosamine</name>
        <dbReference type="ChEBI" id="CHEBI:57705"/>
    </ligand>
</feature>
<evidence type="ECO:0000256" key="4">
    <source>
        <dbReference type="ARBA" id="ARBA00022679"/>
    </source>
</evidence>
<evidence type="ECO:0000256" key="10">
    <source>
        <dbReference type="HAMAP-Rule" id="MF_00033"/>
    </source>
</evidence>
<feature type="domain" description="Glycosyl transferase family 28 C-terminal" evidence="12">
    <location>
        <begin position="189"/>
        <end position="352"/>
    </location>
</feature>
<keyword evidence="8 10" id="KW-0131">Cell cycle</keyword>
<dbReference type="InterPro" id="IPR006009">
    <property type="entry name" value="GlcNAc_MurG"/>
</dbReference>
<evidence type="ECO:0000313" key="13">
    <source>
        <dbReference type="EMBL" id="WFD09151.1"/>
    </source>
</evidence>
<dbReference type="Proteomes" id="UP001222800">
    <property type="component" value="Chromosome"/>
</dbReference>
<sequence>MKVLISGGGTGGHVYPAIAIANKLKDEIEDVEILFVGTKNGIESEIVPKAGYELKTITVQGFRRKISVDNLKRVVKLFKGLEQSRRIVKKFKPDIVIGTGGYVCGPVVLNASLNKIPTIIHEQNAFPGVTNKILSKVVSKILISFEDAKKYFKDKDNVVLTGNPVRKEILISDKFSSRKKLGINEDKRMILCVGGSGGATKLNDSMKKIIPKLVKEDIQFIHVTGKTHYDKFIESLEVQNFRGCQKVVPYLDDMASALSACDLVICSAGAITLAEVTALSKPSIVIPKAYTAENHQEFNAKSIEKKGAGIAILEKQLTYKKLEDTIFKILGDREKLAQMGKNSGEIGNSKAIDNIYTEIIDVLK</sequence>
<dbReference type="InterPro" id="IPR007235">
    <property type="entry name" value="Glyco_trans_28_C"/>
</dbReference>
<keyword evidence="14" id="KW-1185">Reference proteome</keyword>
<evidence type="ECO:0000256" key="6">
    <source>
        <dbReference type="ARBA" id="ARBA00022984"/>
    </source>
</evidence>
<keyword evidence="1 10" id="KW-1003">Cell membrane</keyword>
<comment type="subcellular location">
    <subcellularLocation>
        <location evidence="10">Cell membrane</location>
        <topology evidence="10">Peripheral membrane protein</topology>
        <orientation evidence="10">Cytoplasmic side</orientation>
    </subcellularLocation>
</comment>
<accession>A0ABY8E8K4</accession>
<keyword evidence="5 10" id="KW-0133">Cell shape</keyword>
<evidence type="ECO:0000313" key="14">
    <source>
        <dbReference type="Proteomes" id="UP001222800"/>
    </source>
</evidence>
<dbReference type="EMBL" id="CP120733">
    <property type="protein sequence ID" value="WFD09151.1"/>
    <property type="molecule type" value="Genomic_DNA"/>
</dbReference>
<dbReference type="GO" id="GO:0016757">
    <property type="term" value="F:glycosyltransferase activity"/>
    <property type="evidence" value="ECO:0007669"/>
    <property type="project" value="UniProtKB-KW"/>
</dbReference>
<dbReference type="CDD" id="cd03785">
    <property type="entry name" value="GT28_MurG"/>
    <property type="match status" value="1"/>
</dbReference>
<keyword evidence="7 10" id="KW-0472">Membrane</keyword>
<feature type="binding site" evidence="10">
    <location>
        <begin position="10"/>
        <end position="12"/>
    </location>
    <ligand>
        <name>UDP-N-acetyl-alpha-D-glucosamine</name>
        <dbReference type="ChEBI" id="CHEBI:57705"/>
    </ligand>
</feature>
<comment type="function">
    <text evidence="10">Cell wall formation. Catalyzes the transfer of a GlcNAc subunit on undecaprenyl-pyrophosphoryl-MurNAc-pentapeptide (lipid intermediate I) to form undecaprenyl-pyrophosphoryl-MurNAc-(pentapeptide)GlcNAc (lipid intermediate II).</text>
</comment>
<organism evidence="13 14">
    <name type="scientific">Tepidibacter hydrothermalis</name>
    <dbReference type="NCBI Taxonomy" id="3036126"/>
    <lineage>
        <taxon>Bacteria</taxon>
        <taxon>Bacillati</taxon>
        <taxon>Bacillota</taxon>
        <taxon>Clostridia</taxon>
        <taxon>Peptostreptococcales</taxon>
        <taxon>Peptostreptococcaceae</taxon>
        <taxon>Tepidibacter</taxon>
    </lineage>
</organism>
<dbReference type="PANTHER" id="PTHR21015">
    <property type="entry name" value="UDP-N-ACETYLGLUCOSAMINE--N-ACETYLMURAMYL-(PENTAPEPTIDE) PYROPHOSPHORYL-UNDECAPRENOL N-ACETYLGLUCOSAMINE TRANSFERASE 1"/>
    <property type="match status" value="1"/>
</dbReference>
<comment type="caution">
    <text evidence="10">Lacks conserved residue(s) required for the propagation of feature annotation.</text>
</comment>
<keyword evidence="9 10" id="KW-0961">Cell wall biogenesis/degradation</keyword>
<comment type="similarity">
    <text evidence="10">Belongs to the glycosyltransferase 28 family. MurG subfamily.</text>
</comment>
<keyword evidence="6 10" id="KW-0573">Peptidoglycan synthesis</keyword>
<evidence type="ECO:0000259" key="12">
    <source>
        <dbReference type="Pfam" id="PF04101"/>
    </source>
</evidence>
<comment type="pathway">
    <text evidence="10">Cell wall biogenesis; peptidoglycan biosynthesis.</text>
</comment>
<dbReference type="SUPFAM" id="SSF53756">
    <property type="entry name" value="UDP-Glycosyltransferase/glycogen phosphorylase"/>
    <property type="match status" value="1"/>
</dbReference>
<keyword evidence="2 10" id="KW-0132">Cell division</keyword>
<dbReference type="EC" id="2.4.1.227" evidence="10"/>
<reference evidence="13 14" key="1">
    <citation type="submission" date="2023-03" db="EMBL/GenBank/DDBJ databases">
        <title>Complete genome sequence of Tepidibacter sp. SWIR-1, isolated from a deep-sea hydrothermal vent.</title>
        <authorList>
            <person name="Li X."/>
        </authorList>
    </citation>
    <scope>NUCLEOTIDE SEQUENCE [LARGE SCALE GENOMIC DNA]</scope>
    <source>
        <strain evidence="13 14">SWIR-1</strain>
    </source>
</reference>
<keyword evidence="4 10" id="KW-0808">Transferase</keyword>
<evidence type="ECO:0000256" key="1">
    <source>
        <dbReference type="ARBA" id="ARBA00022475"/>
    </source>
</evidence>
<dbReference type="HAMAP" id="MF_00033">
    <property type="entry name" value="MurG"/>
    <property type="match status" value="1"/>
</dbReference>
<evidence type="ECO:0000259" key="11">
    <source>
        <dbReference type="Pfam" id="PF03033"/>
    </source>
</evidence>
<dbReference type="Pfam" id="PF03033">
    <property type="entry name" value="Glyco_transf_28"/>
    <property type="match status" value="1"/>
</dbReference>
<dbReference type="Gene3D" id="3.40.50.2000">
    <property type="entry name" value="Glycogen Phosphorylase B"/>
    <property type="match status" value="2"/>
</dbReference>
<dbReference type="RefSeq" id="WP_277731072.1">
    <property type="nucleotide sequence ID" value="NZ_CP120733.1"/>
</dbReference>
<dbReference type="Pfam" id="PF04101">
    <property type="entry name" value="Glyco_tran_28_C"/>
    <property type="match status" value="1"/>
</dbReference>
<evidence type="ECO:0000256" key="7">
    <source>
        <dbReference type="ARBA" id="ARBA00023136"/>
    </source>
</evidence>
<gene>
    <name evidence="10 13" type="primary">murG</name>
    <name evidence="13" type="ORF">P4S50_12230</name>
</gene>
<feature type="binding site" evidence="10">
    <location>
        <position position="296"/>
    </location>
    <ligand>
        <name>UDP-N-acetyl-alpha-D-glucosamine</name>
        <dbReference type="ChEBI" id="CHEBI:57705"/>
    </ligand>
</feature>
<protein>
    <recommendedName>
        <fullName evidence="10">UDP-N-acetylglucosamine--N-acetylmuramyl-(pentapeptide) pyrophosphoryl-undecaprenol N-acetylglucosamine transferase</fullName>
        <ecNumber evidence="10">2.4.1.227</ecNumber>
    </recommendedName>
    <alternativeName>
        <fullName evidence="10">Undecaprenyl-PP-MurNAc-pentapeptide-UDPGlcNAc GlcNAc transferase</fullName>
    </alternativeName>
</protein>
<evidence type="ECO:0000256" key="9">
    <source>
        <dbReference type="ARBA" id="ARBA00023316"/>
    </source>
</evidence>
<evidence type="ECO:0000256" key="3">
    <source>
        <dbReference type="ARBA" id="ARBA00022676"/>
    </source>
</evidence>
<proteinExistence type="inferred from homology"/>
<evidence type="ECO:0000256" key="5">
    <source>
        <dbReference type="ARBA" id="ARBA00022960"/>
    </source>
</evidence>
<feature type="binding site" evidence="10">
    <location>
        <position position="196"/>
    </location>
    <ligand>
        <name>UDP-N-acetyl-alpha-D-glucosamine</name>
        <dbReference type="ChEBI" id="CHEBI:57705"/>
    </ligand>
</feature>